<dbReference type="GeneID" id="106751218"/>
<sequence>MKTIVILIVLIATGVAYADNEYARRWRQDYKECAEMFGVHIDVRIDLILCAAIKDGEFLYTDGSYNAELGLRNLQMLIPDPVRFQHASLIYHKCDIEDLNV</sequence>
<evidence type="ECO:0000256" key="1">
    <source>
        <dbReference type="ARBA" id="ARBA00009932"/>
    </source>
</evidence>
<dbReference type="InterPro" id="IPR038211">
    <property type="entry name" value="Ant_venon_allerg_soli_2/4_sf"/>
</dbReference>
<comment type="similarity">
    <text evidence="1">Belongs to the ant venom allergen 2/4 family.</text>
</comment>
<evidence type="ECO:0000313" key="5">
    <source>
        <dbReference type="RefSeq" id="XP_014487544.1"/>
    </source>
</evidence>
<dbReference type="RefSeq" id="XP_014487544.1">
    <property type="nucleotide sequence ID" value="XM_014632058.1"/>
</dbReference>
<dbReference type="Pfam" id="PF22750">
    <property type="entry name" value="Sol_i_2"/>
    <property type="match status" value="1"/>
</dbReference>
<reference evidence="5" key="1">
    <citation type="submission" date="2025-08" db="UniProtKB">
        <authorList>
            <consortium name="RefSeq"/>
        </authorList>
    </citation>
    <scope>IDENTIFICATION</scope>
</reference>
<evidence type="ECO:0000256" key="2">
    <source>
        <dbReference type="SAM" id="SignalP"/>
    </source>
</evidence>
<evidence type="ECO:0000313" key="4">
    <source>
        <dbReference type="Proteomes" id="UP000515204"/>
    </source>
</evidence>
<dbReference type="KEGG" id="dqu:106751218"/>
<dbReference type="Gene3D" id="1.10.238.190">
    <property type="match status" value="1"/>
</dbReference>
<accession>A0A6P3YC55</accession>
<proteinExistence type="inferred from homology"/>
<feature type="signal peptide" evidence="2">
    <location>
        <begin position="1"/>
        <end position="18"/>
    </location>
</feature>
<feature type="domain" description="Ant venom allergen Sol i 2/4" evidence="3">
    <location>
        <begin position="33"/>
        <end position="94"/>
    </location>
</feature>
<dbReference type="InterPro" id="IPR055216">
    <property type="entry name" value="Sol_i_2/4"/>
</dbReference>
<keyword evidence="4" id="KW-1185">Reference proteome</keyword>
<name>A0A6P3YC55_DINQU</name>
<feature type="chain" id="PRO_5028131689" evidence="2">
    <location>
        <begin position="19"/>
        <end position="101"/>
    </location>
</feature>
<dbReference type="AlphaFoldDB" id="A0A6P3YC55"/>
<organism evidence="4 5">
    <name type="scientific">Dinoponera quadriceps</name>
    <name type="common">South American ant</name>
    <dbReference type="NCBI Taxonomy" id="609295"/>
    <lineage>
        <taxon>Eukaryota</taxon>
        <taxon>Metazoa</taxon>
        <taxon>Ecdysozoa</taxon>
        <taxon>Arthropoda</taxon>
        <taxon>Hexapoda</taxon>
        <taxon>Insecta</taxon>
        <taxon>Pterygota</taxon>
        <taxon>Neoptera</taxon>
        <taxon>Endopterygota</taxon>
        <taxon>Hymenoptera</taxon>
        <taxon>Apocrita</taxon>
        <taxon>Aculeata</taxon>
        <taxon>Formicoidea</taxon>
        <taxon>Formicidae</taxon>
        <taxon>Ponerinae</taxon>
        <taxon>Ponerini</taxon>
        <taxon>Dinoponera</taxon>
    </lineage>
</organism>
<evidence type="ECO:0000259" key="3">
    <source>
        <dbReference type="Pfam" id="PF22750"/>
    </source>
</evidence>
<keyword evidence="2" id="KW-0732">Signal</keyword>
<gene>
    <name evidence="5" type="primary">LOC106751218</name>
</gene>
<protein>
    <submittedName>
        <fullName evidence="5">Uncharacterized protein LOC106751218</fullName>
    </submittedName>
</protein>
<dbReference type="Proteomes" id="UP000515204">
    <property type="component" value="Unplaced"/>
</dbReference>